<gene>
    <name evidence="2" type="ORF">S01H1_56998</name>
</gene>
<feature type="transmembrane region" description="Helical" evidence="1">
    <location>
        <begin position="197"/>
        <end position="216"/>
    </location>
</feature>
<keyword evidence="1" id="KW-1133">Transmembrane helix</keyword>
<keyword evidence="1" id="KW-0812">Transmembrane</keyword>
<comment type="caution">
    <text evidence="2">The sequence shown here is derived from an EMBL/GenBank/DDBJ whole genome shotgun (WGS) entry which is preliminary data.</text>
</comment>
<keyword evidence="1" id="KW-0472">Membrane</keyword>
<protein>
    <submittedName>
        <fullName evidence="2">Uncharacterized protein</fullName>
    </submittedName>
</protein>
<feature type="transmembrane region" description="Helical" evidence="1">
    <location>
        <begin position="12"/>
        <end position="32"/>
    </location>
</feature>
<accession>X0XDM2</accession>
<feature type="non-terminal residue" evidence="2">
    <location>
        <position position="256"/>
    </location>
</feature>
<dbReference type="EMBL" id="BARS01037151">
    <property type="protein sequence ID" value="GAG23046.1"/>
    <property type="molecule type" value="Genomic_DNA"/>
</dbReference>
<proteinExistence type="predicted"/>
<name>X0XDM2_9ZZZZ</name>
<evidence type="ECO:0000313" key="2">
    <source>
        <dbReference type="EMBL" id="GAG23046.1"/>
    </source>
</evidence>
<sequence length="256" mass="28553">MFATVLSKDIWTGAILGAVLGSIIIPVVLSLMSKVKVWWFQKKPQTQLLQGIIYQSEPCRIFVRDFFIKAGTELISVEPRLGVGTVPNVRELWPDCEGRAVASIFNVLGKVGKTKNIEIIRMSQDVGEWNSHVFVLGAQAKKSFDFYRHMNNVAYQMDNKEIYDVGTGKIIPREHGFGYGIILKVENPFKATGKKGVGFLIGGFGVLGTSAAAYYFREHFVQLGKEFGKDCFGILVRAPVTAGEQAVQRLKQFDKR</sequence>
<dbReference type="AlphaFoldDB" id="X0XDM2"/>
<evidence type="ECO:0000256" key="1">
    <source>
        <dbReference type="SAM" id="Phobius"/>
    </source>
</evidence>
<reference evidence="2" key="1">
    <citation type="journal article" date="2014" name="Front. Microbiol.">
        <title>High frequency of phylogenetically diverse reductive dehalogenase-homologous genes in deep subseafloor sedimentary metagenomes.</title>
        <authorList>
            <person name="Kawai M."/>
            <person name="Futagami T."/>
            <person name="Toyoda A."/>
            <person name="Takaki Y."/>
            <person name="Nishi S."/>
            <person name="Hori S."/>
            <person name="Arai W."/>
            <person name="Tsubouchi T."/>
            <person name="Morono Y."/>
            <person name="Uchiyama I."/>
            <person name="Ito T."/>
            <person name="Fujiyama A."/>
            <person name="Inagaki F."/>
            <person name="Takami H."/>
        </authorList>
    </citation>
    <scope>NUCLEOTIDE SEQUENCE</scope>
    <source>
        <strain evidence="2">Expedition CK06-06</strain>
    </source>
</reference>
<organism evidence="2">
    <name type="scientific">marine sediment metagenome</name>
    <dbReference type="NCBI Taxonomy" id="412755"/>
    <lineage>
        <taxon>unclassified sequences</taxon>
        <taxon>metagenomes</taxon>
        <taxon>ecological metagenomes</taxon>
    </lineage>
</organism>